<evidence type="ECO:0000313" key="2">
    <source>
        <dbReference type="EMBL" id="CUV03178.1"/>
    </source>
</evidence>
<proteinExistence type="predicted"/>
<dbReference type="SUPFAM" id="SSF50475">
    <property type="entry name" value="FMN-binding split barrel"/>
    <property type="match status" value="1"/>
</dbReference>
<accession>A0A160VAZ9</accession>
<feature type="domain" description="Pyridoxamine 5'-phosphate oxidase N-terminal" evidence="1">
    <location>
        <begin position="4"/>
        <end position="100"/>
    </location>
</feature>
<organism evidence="2">
    <name type="scientific">hydrothermal vent metagenome</name>
    <dbReference type="NCBI Taxonomy" id="652676"/>
    <lineage>
        <taxon>unclassified sequences</taxon>
        <taxon>metagenomes</taxon>
        <taxon>ecological metagenomes</taxon>
    </lineage>
</organism>
<protein>
    <recommendedName>
        <fullName evidence="1">Pyridoxamine 5'-phosphate oxidase N-terminal domain-containing protein</fullName>
    </recommendedName>
</protein>
<dbReference type="InterPro" id="IPR012349">
    <property type="entry name" value="Split_barrel_FMN-bd"/>
</dbReference>
<sequence length="144" mass="16015">MIKLTEEMRTLVNNARESGNPCIVASASTEGTPNCGYIGTVLALDDSSFVYRDRTGRTPLDHIEENPKVVLLFRHAEKQTGWKFRCTASVHRQGLAYDSSINRLSQVGLITDPELEAAAVILQVDQVLTLFGELLQEREPGLNW</sequence>
<name>A0A160VAZ9_9ZZZZ</name>
<dbReference type="PANTHER" id="PTHR40660">
    <property type="entry name" value="5'-PHOSPHATE OXIDASE PUTATIVE DOMAIN-CONTAINING PROTEIN-RELATED"/>
    <property type="match status" value="1"/>
</dbReference>
<reference evidence="2" key="1">
    <citation type="submission" date="2015-10" db="EMBL/GenBank/DDBJ databases">
        <authorList>
            <person name="Gilbert D.G."/>
        </authorList>
    </citation>
    <scope>NUCLEOTIDE SEQUENCE</scope>
</reference>
<dbReference type="EMBL" id="FAXA01000366">
    <property type="protein sequence ID" value="CUV03178.1"/>
    <property type="molecule type" value="Genomic_DNA"/>
</dbReference>
<evidence type="ECO:0000259" key="1">
    <source>
        <dbReference type="Pfam" id="PF01243"/>
    </source>
</evidence>
<dbReference type="Gene3D" id="2.30.110.10">
    <property type="entry name" value="Electron Transport, Fmn-binding Protein, Chain A"/>
    <property type="match status" value="1"/>
</dbReference>
<gene>
    <name evidence="2" type="ORF">MGWOODY_Clf2785</name>
</gene>
<dbReference type="PANTHER" id="PTHR40660:SF1">
    <property type="entry name" value="5'-PHOSPHATE OXIDASE PUTATIVE DOMAIN-CONTAINING PROTEIN-RELATED"/>
    <property type="match status" value="1"/>
</dbReference>
<dbReference type="InterPro" id="IPR011576">
    <property type="entry name" value="Pyridox_Oxase_N"/>
</dbReference>
<dbReference type="Pfam" id="PF01243">
    <property type="entry name" value="PNPOx_N"/>
    <property type="match status" value="1"/>
</dbReference>
<dbReference type="AlphaFoldDB" id="A0A160VAZ9"/>